<comment type="caution">
    <text evidence="1">The sequence shown here is derived from an EMBL/GenBank/DDBJ whole genome shotgun (WGS) entry which is preliminary data.</text>
</comment>
<proteinExistence type="predicted"/>
<evidence type="ECO:0000313" key="2">
    <source>
        <dbReference type="Proteomes" id="UP000027821"/>
    </source>
</evidence>
<evidence type="ECO:0000313" key="1">
    <source>
        <dbReference type="EMBL" id="KEO74738.1"/>
    </source>
</evidence>
<dbReference type="Gene3D" id="3.30.420.260">
    <property type="match status" value="1"/>
</dbReference>
<dbReference type="InterPro" id="IPR024213">
    <property type="entry name" value="DUF3822"/>
</dbReference>
<dbReference type="Proteomes" id="UP000027821">
    <property type="component" value="Unassembled WGS sequence"/>
</dbReference>
<dbReference type="EMBL" id="JMIH01000014">
    <property type="protein sequence ID" value="KEO74738.1"/>
    <property type="molecule type" value="Genomic_DNA"/>
</dbReference>
<organism evidence="1 2">
    <name type="scientific">Anditalea andensis</name>
    <dbReference type="NCBI Taxonomy" id="1048983"/>
    <lineage>
        <taxon>Bacteria</taxon>
        <taxon>Pseudomonadati</taxon>
        <taxon>Bacteroidota</taxon>
        <taxon>Cytophagia</taxon>
        <taxon>Cytophagales</taxon>
        <taxon>Cytophagaceae</taxon>
        <taxon>Anditalea</taxon>
    </lineage>
</organism>
<dbReference type="STRING" id="1048983.EL17_03410"/>
<gene>
    <name evidence="1" type="ORF">EL17_03410</name>
</gene>
<dbReference type="Gene3D" id="3.30.420.250">
    <property type="match status" value="1"/>
</dbReference>
<protein>
    <recommendedName>
        <fullName evidence="3">DUF3822 domain-containing protein</fullName>
    </recommendedName>
</protein>
<reference evidence="1 2" key="1">
    <citation type="submission" date="2014-04" db="EMBL/GenBank/DDBJ databases">
        <title>Characterization and application of a salt tolerant electro-active bacterium.</title>
        <authorList>
            <person name="Yang L."/>
            <person name="Wei S."/>
            <person name="Tay Q.X.M."/>
        </authorList>
    </citation>
    <scope>NUCLEOTIDE SEQUENCE [LARGE SCALE GENOMIC DNA]</scope>
    <source>
        <strain evidence="1 2">LY1</strain>
    </source>
</reference>
<sequence length="240" mass="27557">MDHNDAVVNSQIHDYTGIEGLKNVIEECELFLLTGIHGRLYVHNGYFSLVPGLVYDPDKKADYLNFATDILSEKECVIFSNSVDSNNIYIIGALEKDIFQLFEDKLPVAKISHGSTIGLSYLLVNKYEFIGQEVFIILDNGHVYLSAFASHELQVFNRFEVDSEEDLLKYLFILFKQINFSQEYCKVNILGDLKLVNSRKENLELYFRNIIVVDPSSNINYLPGAERIKDTKNLDTHWTI</sequence>
<dbReference type="AlphaFoldDB" id="A0A074L4F6"/>
<accession>A0A074L4F6</accession>
<dbReference type="eggNOG" id="ENOG5030XQR">
    <property type="taxonomic scope" value="Bacteria"/>
</dbReference>
<evidence type="ECO:0008006" key="3">
    <source>
        <dbReference type="Google" id="ProtNLM"/>
    </source>
</evidence>
<dbReference type="CDD" id="cd24013">
    <property type="entry name" value="ASKHA_ATPase_BT3980-like"/>
    <property type="match status" value="1"/>
</dbReference>
<keyword evidence="2" id="KW-1185">Reference proteome</keyword>
<name>A0A074L4F6_9BACT</name>
<dbReference type="Pfam" id="PF12864">
    <property type="entry name" value="DUF3822"/>
    <property type="match status" value="1"/>
</dbReference>